<dbReference type="AlphaFoldDB" id="A0A1X0QLB8"/>
<gene>
    <name evidence="1" type="ORF">A0H76_2698</name>
</gene>
<organism evidence="1 2">
    <name type="scientific">Hepatospora eriocheir</name>
    <dbReference type="NCBI Taxonomy" id="1081669"/>
    <lineage>
        <taxon>Eukaryota</taxon>
        <taxon>Fungi</taxon>
        <taxon>Fungi incertae sedis</taxon>
        <taxon>Microsporidia</taxon>
        <taxon>Hepatosporidae</taxon>
        <taxon>Hepatospora</taxon>
    </lineage>
</organism>
<evidence type="ECO:0000313" key="1">
    <source>
        <dbReference type="EMBL" id="ORE00567.1"/>
    </source>
</evidence>
<protein>
    <submittedName>
        <fullName evidence="1">Uncharacterized protein</fullName>
    </submittedName>
</protein>
<dbReference type="VEuPathDB" id="MicrosporidiaDB:A0H76_2698"/>
<dbReference type="EMBL" id="LTAI01000009">
    <property type="protein sequence ID" value="ORE00567.1"/>
    <property type="molecule type" value="Genomic_DNA"/>
</dbReference>
<reference evidence="1 2" key="1">
    <citation type="journal article" date="2017" name="Environ. Microbiol.">
        <title>Decay of the glycolytic pathway and adaptation to intranuclear parasitism within Enterocytozoonidae microsporidia.</title>
        <authorList>
            <person name="Wiredu Boakye D."/>
            <person name="Jaroenlak P."/>
            <person name="Prachumwat A."/>
            <person name="Williams T.A."/>
            <person name="Bateman K.S."/>
            <person name="Itsathitphaisarn O."/>
            <person name="Sritunyalucksana K."/>
            <person name="Paszkiewicz K.H."/>
            <person name="Moore K.A."/>
            <person name="Stentiford G.D."/>
            <person name="Williams B.A."/>
        </authorList>
    </citation>
    <scope>NUCLEOTIDE SEQUENCE [LARGE SCALE GENOMIC DNA]</scope>
    <source>
        <strain evidence="2">canceri</strain>
    </source>
</reference>
<comment type="caution">
    <text evidence="1">The sequence shown here is derived from an EMBL/GenBank/DDBJ whole genome shotgun (WGS) entry which is preliminary data.</text>
</comment>
<evidence type="ECO:0000313" key="2">
    <source>
        <dbReference type="Proteomes" id="UP000192501"/>
    </source>
</evidence>
<name>A0A1X0QLB8_9MICR</name>
<proteinExistence type="predicted"/>
<sequence length="61" mass="7314">MIIFYVLSGVIKFIVSNILIYYNGKINVNIWCFIVITHKYILDNFSLLTKFVDYLYHLICF</sequence>
<dbReference type="Proteomes" id="UP000192501">
    <property type="component" value="Unassembled WGS sequence"/>
</dbReference>
<accession>A0A1X0QLB8</accession>